<dbReference type="VEuPathDB" id="FungiDB:CPUR_03032"/>
<dbReference type="AlphaFoldDB" id="M1WD86"/>
<dbReference type="EMBL" id="CAGA01000013">
    <property type="protein sequence ID" value="CCE29339.1"/>
    <property type="molecule type" value="Genomic_DNA"/>
</dbReference>
<evidence type="ECO:0000313" key="2">
    <source>
        <dbReference type="Proteomes" id="UP000016801"/>
    </source>
</evidence>
<dbReference type="eggNOG" id="ENOG502S69X">
    <property type="taxonomic scope" value="Eukaryota"/>
</dbReference>
<proteinExistence type="predicted"/>
<evidence type="ECO:0008006" key="3">
    <source>
        <dbReference type="Google" id="ProtNLM"/>
    </source>
</evidence>
<evidence type="ECO:0000313" key="1">
    <source>
        <dbReference type="EMBL" id="CCE29339.1"/>
    </source>
</evidence>
<dbReference type="SUPFAM" id="SSF52047">
    <property type="entry name" value="RNI-like"/>
    <property type="match status" value="1"/>
</dbReference>
<protein>
    <recommendedName>
        <fullName evidence="3">F-box domain-containing protein</fullName>
    </recommendedName>
</protein>
<comment type="caution">
    <text evidence="1">The sequence shown here is derived from an EMBL/GenBank/DDBJ whole genome shotgun (WGS) entry which is preliminary data.</text>
</comment>
<gene>
    <name evidence="1" type="ORF">CPUR_03032</name>
</gene>
<organism evidence="1 2">
    <name type="scientific">Claviceps purpurea (strain 20.1)</name>
    <name type="common">Ergot fungus</name>
    <name type="synonym">Sphacelia segetum</name>
    <dbReference type="NCBI Taxonomy" id="1111077"/>
    <lineage>
        <taxon>Eukaryota</taxon>
        <taxon>Fungi</taxon>
        <taxon>Dikarya</taxon>
        <taxon>Ascomycota</taxon>
        <taxon>Pezizomycotina</taxon>
        <taxon>Sordariomycetes</taxon>
        <taxon>Hypocreomycetidae</taxon>
        <taxon>Hypocreales</taxon>
        <taxon>Clavicipitaceae</taxon>
        <taxon>Claviceps</taxon>
    </lineage>
</organism>
<dbReference type="InterPro" id="IPR032675">
    <property type="entry name" value="LRR_dom_sf"/>
</dbReference>
<dbReference type="OrthoDB" id="629492at2759"/>
<sequence length="423" mass="49153">MLTLLLEKSPCLEYLKIGRLPSVFLFPTNGKTWNRLKYFSLGRGWHYGSFYENPVDGPGGFPCSFLQDAASSLEHLDFREIPMEWYDSEPFIPPLPKLKTLRINGLHYERLPFPIYPLSIAFPRLEQLGIGPDISYFDPEPVSMWRDKREDIWPHLKVFIFEHRVRRPDSDGDGEIERTRSALRCLTCINRGNSLQHLVLEFSWSWPQLEICSDIEGELADFDIVRDSEFRNLRSFRSSRLSILPEGARDLLSKALDTDQLTSFDLVFPLCFEDEPAEEIHFEHLRGYDWARGATSIQSLGFYKLHIHRPHRPPDNLNDQEDHFVARFLATFPNLRTLSIECEFYHLADYVSCLLQILRLTHLETMYMRLVDDEACAQVRQAARNKGVQLIEISDQSKIPRPWSKAWGKCPSSGGVNFEITRV</sequence>
<name>M1WD86_CLAP2</name>
<keyword evidence="2" id="KW-1185">Reference proteome</keyword>
<reference evidence="1 2" key="1">
    <citation type="journal article" date="2013" name="PLoS Genet.">
        <title>Plant-symbiotic fungi as chemical engineers: Multi-genome analysis of the Clavicipitaceae reveals dynamics of alkaloid loci.</title>
        <authorList>
            <person name="Schardl C.L."/>
            <person name="Young C.A."/>
            <person name="Hesse U."/>
            <person name="Amyotte S.G."/>
            <person name="Andreeva K."/>
            <person name="Calie P.J."/>
            <person name="Fleetwood D.J."/>
            <person name="Haws D.C."/>
            <person name="Moore N."/>
            <person name="Oeser B."/>
            <person name="Panaccione D.G."/>
            <person name="Schweri K.K."/>
            <person name="Voisey C.R."/>
            <person name="Farman M.L."/>
            <person name="Jaromczyk J.W."/>
            <person name="Roe B.A."/>
            <person name="O'Sullivan D.M."/>
            <person name="Scott B."/>
            <person name="Tudzynski P."/>
            <person name="An Z."/>
            <person name="Arnaoudova E.G."/>
            <person name="Bullock C.T."/>
            <person name="Charlton N.D."/>
            <person name="Chen L."/>
            <person name="Cox M."/>
            <person name="Dinkins R.D."/>
            <person name="Florea S."/>
            <person name="Glenn A.E."/>
            <person name="Gordon A."/>
            <person name="Gueldener U."/>
            <person name="Harris D.R."/>
            <person name="Hollin W."/>
            <person name="Jaromczyk J."/>
            <person name="Johnson R.D."/>
            <person name="Khan A.K."/>
            <person name="Leistner E."/>
            <person name="Leuchtmann A."/>
            <person name="Li C."/>
            <person name="Liu J."/>
            <person name="Liu J."/>
            <person name="Liu M."/>
            <person name="Mace W."/>
            <person name="Machado C."/>
            <person name="Nagabhyru P."/>
            <person name="Pan J."/>
            <person name="Schmid J."/>
            <person name="Sugawara K."/>
            <person name="Steiner U."/>
            <person name="Takach J.E."/>
            <person name="Tanaka E."/>
            <person name="Webb J.S."/>
            <person name="Wilson E.V."/>
            <person name="Wiseman J.L."/>
            <person name="Yoshida R."/>
            <person name="Zeng Z."/>
        </authorList>
    </citation>
    <scope>NUCLEOTIDE SEQUENCE [LARGE SCALE GENOMIC DNA]</scope>
    <source>
        <strain evidence="1 2">20.1</strain>
    </source>
</reference>
<dbReference type="HOGENOM" id="CLU_010622_1_0_1"/>
<accession>M1WD86</accession>
<dbReference type="STRING" id="1111077.M1WD86"/>
<dbReference type="Gene3D" id="3.80.10.10">
    <property type="entry name" value="Ribonuclease Inhibitor"/>
    <property type="match status" value="1"/>
</dbReference>
<dbReference type="Proteomes" id="UP000016801">
    <property type="component" value="Unassembled WGS sequence"/>
</dbReference>